<dbReference type="PROSITE" id="PS50052">
    <property type="entry name" value="GUANYLATE_KINASE_2"/>
    <property type="match status" value="1"/>
</dbReference>
<evidence type="ECO:0000313" key="16">
    <source>
        <dbReference type="Proteomes" id="UP000199452"/>
    </source>
</evidence>
<protein>
    <recommendedName>
        <fullName evidence="5 13">Guanylate kinase</fullName>
        <ecNumber evidence="4 13">2.7.4.8</ecNumber>
    </recommendedName>
    <alternativeName>
        <fullName evidence="11 13">GMP kinase</fullName>
    </alternativeName>
</protein>
<evidence type="ECO:0000256" key="13">
    <source>
        <dbReference type="HAMAP-Rule" id="MF_00328"/>
    </source>
</evidence>
<dbReference type="InterPro" id="IPR008144">
    <property type="entry name" value="Guanylate_kin-like_dom"/>
</dbReference>
<evidence type="ECO:0000256" key="12">
    <source>
        <dbReference type="ARBA" id="ARBA00048594"/>
    </source>
</evidence>
<keyword evidence="16" id="KW-1185">Reference proteome</keyword>
<dbReference type="SMART" id="SM00072">
    <property type="entry name" value="GuKc"/>
    <property type="match status" value="1"/>
</dbReference>
<evidence type="ECO:0000256" key="3">
    <source>
        <dbReference type="ARBA" id="ARBA00005790"/>
    </source>
</evidence>
<keyword evidence="8 13" id="KW-0547">Nucleotide-binding</keyword>
<dbReference type="InterPro" id="IPR017665">
    <property type="entry name" value="Guanylate_kinase"/>
</dbReference>
<dbReference type="InterPro" id="IPR027417">
    <property type="entry name" value="P-loop_NTPase"/>
</dbReference>
<dbReference type="STRING" id="1640674.SAMN05216323_103121"/>
<dbReference type="Proteomes" id="UP000199452">
    <property type="component" value="Unassembled WGS sequence"/>
</dbReference>
<keyword evidence="9 13" id="KW-0418">Kinase</keyword>
<gene>
    <name evidence="13" type="primary">gmk</name>
    <name evidence="15" type="ORF">SAMN05216323_103121</name>
</gene>
<dbReference type="Gene3D" id="3.30.63.10">
    <property type="entry name" value="Guanylate Kinase phosphate binding domain"/>
    <property type="match status" value="1"/>
</dbReference>
<organism evidence="15 16">
    <name type="scientific">Williamwhitmania taraxaci</name>
    <dbReference type="NCBI Taxonomy" id="1640674"/>
    <lineage>
        <taxon>Bacteria</taxon>
        <taxon>Pseudomonadati</taxon>
        <taxon>Bacteroidota</taxon>
        <taxon>Bacteroidia</taxon>
        <taxon>Bacteroidales</taxon>
        <taxon>Williamwhitmaniaceae</taxon>
        <taxon>Williamwhitmania</taxon>
    </lineage>
</organism>
<dbReference type="EMBL" id="FMYP01000031">
    <property type="protein sequence ID" value="SDC43154.1"/>
    <property type="molecule type" value="Genomic_DNA"/>
</dbReference>
<dbReference type="GO" id="GO:0005829">
    <property type="term" value="C:cytosol"/>
    <property type="evidence" value="ECO:0007669"/>
    <property type="project" value="TreeGrafter"/>
</dbReference>
<evidence type="ECO:0000259" key="14">
    <source>
        <dbReference type="PROSITE" id="PS50052"/>
    </source>
</evidence>
<sequence length="189" mass="21172">MDGKLVIFSAPSGAGKTTIVKKMLELFPTLKFSISACSRSVRSGESDGVDYFFLSPDTFRAKIKQNEFVEWEEVYPGSYYGTLKSEVERIWDAGHHVVFDVDVKGGLKLKSIFGEKALAIFVMPPSIEELEKRLALRSTESDETLKMRIAKAEDEISHAPQFDQIVINDELHHAVDKAKGLVETFLQKG</sequence>
<dbReference type="AlphaFoldDB" id="A0A1G6LJ09"/>
<evidence type="ECO:0000256" key="7">
    <source>
        <dbReference type="ARBA" id="ARBA00022679"/>
    </source>
</evidence>
<dbReference type="CDD" id="cd00071">
    <property type="entry name" value="GMPK"/>
    <property type="match status" value="1"/>
</dbReference>
<evidence type="ECO:0000256" key="1">
    <source>
        <dbReference type="ARBA" id="ARBA00003531"/>
    </source>
</evidence>
<feature type="domain" description="Guanylate kinase-like" evidence="14">
    <location>
        <begin position="3"/>
        <end position="183"/>
    </location>
</feature>
<dbReference type="NCBIfam" id="TIGR03263">
    <property type="entry name" value="guanyl_kin"/>
    <property type="match status" value="1"/>
</dbReference>
<dbReference type="FunFam" id="3.30.63.10:FF:000005">
    <property type="entry name" value="Guanylate kinase"/>
    <property type="match status" value="1"/>
</dbReference>
<dbReference type="GO" id="GO:0005524">
    <property type="term" value="F:ATP binding"/>
    <property type="evidence" value="ECO:0007669"/>
    <property type="project" value="UniProtKB-UniRule"/>
</dbReference>
<feature type="binding site" evidence="13">
    <location>
        <begin position="10"/>
        <end position="17"/>
    </location>
    <ligand>
        <name>ATP</name>
        <dbReference type="ChEBI" id="CHEBI:30616"/>
    </ligand>
</feature>
<dbReference type="Pfam" id="PF00625">
    <property type="entry name" value="Guanylate_kin"/>
    <property type="match status" value="1"/>
</dbReference>
<dbReference type="RefSeq" id="WP_092438288.1">
    <property type="nucleotide sequence ID" value="NZ_FMYP01000031.1"/>
</dbReference>
<dbReference type="OrthoDB" id="9808150at2"/>
<name>A0A1G6LJ09_9BACT</name>
<dbReference type="HAMAP" id="MF_00328">
    <property type="entry name" value="Guanylate_kinase"/>
    <property type="match status" value="1"/>
</dbReference>
<evidence type="ECO:0000256" key="6">
    <source>
        <dbReference type="ARBA" id="ARBA00022490"/>
    </source>
</evidence>
<dbReference type="GO" id="GO:0004385">
    <property type="term" value="F:GMP kinase activity"/>
    <property type="evidence" value="ECO:0007669"/>
    <property type="project" value="UniProtKB-UniRule"/>
</dbReference>
<evidence type="ECO:0000256" key="11">
    <source>
        <dbReference type="ARBA" id="ARBA00030128"/>
    </source>
</evidence>
<evidence type="ECO:0000256" key="4">
    <source>
        <dbReference type="ARBA" id="ARBA00012961"/>
    </source>
</evidence>
<comment type="function">
    <text evidence="1 13">Essential for recycling GMP and indirectly, cGMP.</text>
</comment>
<comment type="subcellular location">
    <subcellularLocation>
        <location evidence="2 13">Cytoplasm</location>
    </subcellularLocation>
</comment>
<evidence type="ECO:0000256" key="10">
    <source>
        <dbReference type="ARBA" id="ARBA00022840"/>
    </source>
</evidence>
<keyword evidence="6 13" id="KW-0963">Cytoplasm</keyword>
<proteinExistence type="inferred from homology"/>
<comment type="similarity">
    <text evidence="3 13">Belongs to the guanylate kinase family.</text>
</comment>
<keyword evidence="7 13" id="KW-0808">Transferase</keyword>
<evidence type="ECO:0000256" key="9">
    <source>
        <dbReference type="ARBA" id="ARBA00022777"/>
    </source>
</evidence>
<comment type="catalytic activity">
    <reaction evidence="12 13">
        <text>GMP + ATP = GDP + ADP</text>
        <dbReference type="Rhea" id="RHEA:20780"/>
        <dbReference type="ChEBI" id="CHEBI:30616"/>
        <dbReference type="ChEBI" id="CHEBI:58115"/>
        <dbReference type="ChEBI" id="CHEBI:58189"/>
        <dbReference type="ChEBI" id="CHEBI:456216"/>
        <dbReference type="EC" id="2.7.4.8"/>
    </reaction>
</comment>
<dbReference type="Gene3D" id="3.40.50.300">
    <property type="entry name" value="P-loop containing nucleotide triphosphate hydrolases"/>
    <property type="match status" value="1"/>
</dbReference>
<keyword evidence="10 13" id="KW-0067">ATP-binding</keyword>
<dbReference type="EC" id="2.7.4.8" evidence="4 13"/>
<evidence type="ECO:0000256" key="2">
    <source>
        <dbReference type="ARBA" id="ARBA00004496"/>
    </source>
</evidence>
<dbReference type="InterPro" id="IPR008145">
    <property type="entry name" value="GK/Ca_channel_bsu"/>
</dbReference>
<evidence type="ECO:0000256" key="5">
    <source>
        <dbReference type="ARBA" id="ARBA00016296"/>
    </source>
</evidence>
<dbReference type="PANTHER" id="PTHR23117">
    <property type="entry name" value="GUANYLATE KINASE-RELATED"/>
    <property type="match status" value="1"/>
</dbReference>
<accession>A0A1G6LJ09</accession>
<dbReference type="PANTHER" id="PTHR23117:SF13">
    <property type="entry name" value="GUANYLATE KINASE"/>
    <property type="match status" value="1"/>
</dbReference>
<evidence type="ECO:0000313" key="15">
    <source>
        <dbReference type="EMBL" id="SDC43154.1"/>
    </source>
</evidence>
<dbReference type="SUPFAM" id="SSF52540">
    <property type="entry name" value="P-loop containing nucleoside triphosphate hydrolases"/>
    <property type="match status" value="1"/>
</dbReference>
<evidence type="ECO:0000256" key="8">
    <source>
        <dbReference type="ARBA" id="ARBA00022741"/>
    </source>
</evidence>
<reference evidence="15 16" key="1">
    <citation type="submission" date="2016-09" db="EMBL/GenBank/DDBJ databases">
        <authorList>
            <person name="Capua I."/>
            <person name="De Benedictis P."/>
            <person name="Joannis T."/>
            <person name="Lombin L.H."/>
            <person name="Cattoli G."/>
        </authorList>
    </citation>
    <scope>NUCLEOTIDE SEQUENCE [LARGE SCALE GENOMIC DNA]</scope>
    <source>
        <strain evidence="15 16">A7P-90m</strain>
    </source>
</reference>